<reference evidence="4" key="3">
    <citation type="journal article" date="2004" name="DNA Res.">
        <title>Complete genome sequence of Yersinia pestis strain 91001, an isolate avirulent to humans.</title>
        <authorList>
            <person name="Song Y."/>
            <person name="Tong Z."/>
            <person name="Wang J."/>
            <person name="Wang L."/>
            <person name="Guo Z."/>
            <person name="Han Y."/>
            <person name="Zhang J."/>
            <person name="Pei D."/>
            <person name="Zhou D."/>
            <person name="Qin H."/>
            <person name="Pang X."/>
            <person name="Han Y."/>
            <person name="Zhai J."/>
            <person name="Li M."/>
            <person name="Cui B."/>
            <person name="Qi Z."/>
            <person name="Jin L."/>
            <person name="Dai R."/>
            <person name="Chen F."/>
            <person name="Li S."/>
            <person name="Ye C."/>
            <person name="Du Z."/>
            <person name="Lin W."/>
            <person name="Wang J."/>
            <person name="Yu J."/>
            <person name="Yang H."/>
            <person name="Wang J."/>
            <person name="Huang P."/>
            <person name="Yang R."/>
        </authorList>
    </citation>
    <scope>NUCLEOTIDE SEQUENCE [LARGE SCALE GENOMIC DNA]</scope>
    <source>
        <strain evidence="4">91001 / Biovar Mediaevalis</strain>
    </source>
</reference>
<dbReference type="InterPro" id="IPR013321">
    <property type="entry name" value="Arc_rbn_hlx_hlx"/>
</dbReference>
<name>Q8CLN2_YERPE</name>
<dbReference type="IntAct" id="Q8CLN2">
    <property type="interactions" value="2"/>
</dbReference>
<reference evidence="2 5" key="1">
    <citation type="journal article" date="2002" name="J. Bacteriol.">
        <title>Genome sequence of Yersinia pestis KIM.</title>
        <authorList>
            <person name="Deng W."/>
            <person name="Burland V."/>
            <person name="Plunkett G.III."/>
            <person name="Boutin A."/>
            <person name="Mayhew G.F."/>
            <person name="Liss P."/>
            <person name="Perna N.T."/>
            <person name="Rose D.J."/>
            <person name="Mau B."/>
            <person name="Zhou S."/>
            <person name="Schwartz D.C."/>
            <person name="Fetherston J.D."/>
            <person name="Lindler L.E."/>
            <person name="Brubaker R.R."/>
            <person name="Plana G.V."/>
            <person name="Straley S.C."/>
            <person name="McDonough K.A."/>
            <person name="Nilles M.L."/>
            <person name="Matson J.S."/>
            <person name="Blattner F.R."/>
            <person name="Perry R.D."/>
        </authorList>
    </citation>
    <scope>NUCLEOTIDE SEQUENCE [LARGE SCALE GENOMIC DNA]</scope>
    <source>
        <strain evidence="2">KIM</strain>
        <strain evidence="5">KIM10+ / Biovar Mediaevalis</strain>
    </source>
</reference>
<evidence type="ECO:0000313" key="2">
    <source>
        <dbReference type="EMBL" id="AAM84407.1"/>
    </source>
</evidence>
<reference evidence="3" key="4">
    <citation type="submission" date="2016-05" db="EMBL/GenBank/DDBJ databases">
        <title>Reannotation of Yersinia pestis strain 91001 based on omics data.</title>
        <authorList>
            <person name="Yiqing M."/>
        </authorList>
    </citation>
    <scope>NUCLEOTIDE SEQUENCE</scope>
    <source>
        <strain evidence="3">91001</strain>
    </source>
</reference>
<dbReference type="PANTHER" id="PTHR34873">
    <property type="entry name" value="SSR1766 PROTEIN"/>
    <property type="match status" value="1"/>
</dbReference>
<accession>Q8CLN2</accession>
<dbReference type="EMBL" id="AE017042">
    <property type="protein sequence ID" value="AAS60591.1"/>
    <property type="molecule type" value="Genomic_DNA"/>
</dbReference>
<evidence type="ECO:0000313" key="4">
    <source>
        <dbReference type="Proteomes" id="UP000001019"/>
    </source>
</evidence>
<evidence type="ECO:0000313" key="5">
    <source>
        <dbReference type="Proteomes" id="UP000002490"/>
    </source>
</evidence>
<dbReference type="PANTHER" id="PTHR34873:SF3">
    <property type="entry name" value="ADDICTION MODULE TOXIN, HICA FAMILY"/>
    <property type="match status" value="1"/>
</dbReference>
<dbReference type="GO" id="GO:0006355">
    <property type="term" value="P:regulation of DNA-templated transcription"/>
    <property type="evidence" value="ECO:0007669"/>
    <property type="project" value="InterPro"/>
</dbReference>
<dbReference type="KEGG" id="ypk:y0821"/>
<dbReference type="Pfam" id="PF15919">
    <property type="entry name" value="HicB_lk_antitox"/>
    <property type="match status" value="1"/>
</dbReference>
<sequence>MYFKVNDQSVTGMSEGNQRTCNLKYDGDKQLRELTMIYPIFIFKTVEGFDGYFPDIDGCFFAGNTFADISKNAEEAFAVHIEALMNEGFPLPSPPKDPHRYIDDPRLKEEGGILGFVEIDPAKYESKAVKFNLTMSQNLLTAIDKFIATNRGYKNRSQFLAELAREKIIS</sequence>
<dbReference type="KEGG" id="ypm:YP_0317"/>
<dbReference type="CDD" id="cd22231">
    <property type="entry name" value="RHH_NikR_HicB-like"/>
    <property type="match status" value="1"/>
</dbReference>
<reference evidence="3" key="2">
    <citation type="submission" date="2003-04" db="EMBL/GenBank/DDBJ databases">
        <authorList>
            <person name="Song Y."/>
            <person name="Tong Z."/>
            <person name="Wang L."/>
            <person name="Han Y."/>
            <person name="Zhang J."/>
            <person name="Pei D."/>
            <person name="Wang J."/>
            <person name="Zhou D."/>
            <person name="Han Y."/>
            <person name="Pang X."/>
            <person name="Zhai J."/>
            <person name="Chen F."/>
            <person name="Qin H."/>
            <person name="Wang J."/>
            <person name="Li S."/>
            <person name="Guo Z."/>
            <person name="Ye C."/>
            <person name="Du Z."/>
            <person name="Lin W."/>
            <person name="Wang J."/>
            <person name="Yu J."/>
            <person name="Yang H."/>
            <person name="Wang J."/>
            <person name="Huang P."/>
            <person name="Yang R."/>
        </authorList>
    </citation>
    <scope>NUCLEOTIDE SEQUENCE</scope>
    <source>
        <strain evidence="3">91001</strain>
    </source>
</reference>
<dbReference type="Proteomes" id="UP000002490">
    <property type="component" value="Chromosome"/>
</dbReference>
<dbReference type="InterPro" id="IPR035069">
    <property type="entry name" value="TTHA1013/TTHA0281-like"/>
</dbReference>
<protein>
    <recommendedName>
        <fullName evidence="1">HicB-like antitoxin of toxin-antitoxin system domain-containing protein</fullName>
    </recommendedName>
</protein>
<gene>
    <name evidence="2" type="ordered locus">y0821</name>
    <name evidence="3" type="ordered locus">YP_0317</name>
</gene>
<dbReference type="DNASU" id="1145768"/>
<dbReference type="Proteomes" id="UP000001019">
    <property type="component" value="Chromosome"/>
</dbReference>
<accession>Q74XS3</accession>
<dbReference type="InterPro" id="IPR031807">
    <property type="entry name" value="HicB-like"/>
</dbReference>
<dbReference type="EnsemblBacteria" id="AAS60591">
    <property type="protein sequence ID" value="AAS60591"/>
    <property type="gene ID" value="YP_0317"/>
</dbReference>
<dbReference type="HOGENOM" id="CLU_114047_1_1_6"/>
<dbReference type="Gene3D" id="1.10.1220.10">
    <property type="entry name" value="Met repressor-like"/>
    <property type="match status" value="1"/>
</dbReference>
<evidence type="ECO:0000313" key="3">
    <source>
        <dbReference type="EMBL" id="AAS60591.1"/>
    </source>
</evidence>
<dbReference type="AlphaFoldDB" id="Q8CLN2"/>
<feature type="domain" description="HicB-like antitoxin of toxin-antitoxin system" evidence="1">
    <location>
        <begin position="38"/>
        <end position="164"/>
    </location>
</feature>
<dbReference type="GO" id="GO:0043565">
    <property type="term" value="F:sequence-specific DNA binding"/>
    <property type="evidence" value="ECO:0007669"/>
    <property type="project" value="UniProtKB-ARBA"/>
</dbReference>
<dbReference type="SMR" id="Q8CLN2"/>
<dbReference type="Gene3D" id="3.30.160.250">
    <property type="match status" value="1"/>
</dbReference>
<organism evidence="2 5">
    <name type="scientific">Yersinia pestis</name>
    <dbReference type="NCBI Taxonomy" id="632"/>
    <lineage>
        <taxon>Bacteria</taxon>
        <taxon>Pseudomonadati</taxon>
        <taxon>Pseudomonadota</taxon>
        <taxon>Gammaproteobacteria</taxon>
        <taxon>Enterobacterales</taxon>
        <taxon>Yersiniaceae</taxon>
        <taxon>Yersinia</taxon>
    </lineage>
</organism>
<dbReference type="EMBL" id="AE009952">
    <property type="protein sequence ID" value="AAM84407.1"/>
    <property type="molecule type" value="Genomic_DNA"/>
</dbReference>
<proteinExistence type="predicted"/>
<evidence type="ECO:0000259" key="1">
    <source>
        <dbReference type="Pfam" id="PF15919"/>
    </source>
</evidence>
<dbReference type="SUPFAM" id="SSF143100">
    <property type="entry name" value="TTHA1013/TTHA0281-like"/>
    <property type="match status" value="1"/>
</dbReference>